<proteinExistence type="predicted"/>
<reference evidence="2 3" key="1">
    <citation type="submission" date="2019-05" db="EMBL/GenBank/DDBJ databases">
        <title>Emergence of the Ug99 lineage of the wheat stem rust pathogen through somatic hybridization.</title>
        <authorList>
            <person name="Li F."/>
            <person name="Upadhyaya N.M."/>
            <person name="Sperschneider J."/>
            <person name="Matny O."/>
            <person name="Nguyen-Phuc H."/>
            <person name="Mago R."/>
            <person name="Raley C."/>
            <person name="Miller M.E."/>
            <person name="Silverstein K.A.T."/>
            <person name="Henningsen E."/>
            <person name="Hirsch C.D."/>
            <person name="Visser B."/>
            <person name="Pretorius Z.A."/>
            <person name="Steffenson B.J."/>
            <person name="Schwessinger B."/>
            <person name="Dodds P.N."/>
            <person name="Figueroa M."/>
        </authorList>
    </citation>
    <scope>NUCLEOTIDE SEQUENCE [LARGE SCALE GENOMIC DNA]</scope>
    <source>
        <strain evidence="2 3">Ug99</strain>
    </source>
</reference>
<keyword evidence="1" id="KW-1133">Transmembrane helix</keyword>
<comment type="caution">
    <text evidence="2">The sequence shown here is derived from an EMBL/GenBank/DDBJ whole genome shotgun (WGS) entry which is preliminary data.</text>
</comment>
<keyword evidence="1" id="KW-0472">Membrane</keyword>
<name>A0A5B0RVX6_PUCGR</name>
<feature type="transmembrane region" description="Helical" evidence="1">
    <location>
        <begin position="17"/>
        <end position="33"/>
    </location>
</feature>
<organism evidence="2 3">
    <name type="scientific">Puccinia graminis f. sp. tritici</name>
    <dbReference type="NCBI Taxonomy" id="56615"/>
    <lineage>
        <taxon>Eukaryota</taxon>
        <taxon>Fungi</taxon>
        <taxon>Dikarya</taxon>
        <taxon>Basidiomycota</taxon>
        <taxon>Pucciniomycotina</taxon>
        <taxon>Pucciniomycetes</taxon>
        <taxon>Pucciniales</taxon>
        <taxon>Pucciniaceae</taxon>
        <taxon>Puccinia</taxon>
    </lineage>
</organism>
<dbReference type="Proteomes" id="UP000325313">
    <property type="component" value="Unassembled WGS sequence"/>
</dbReference>
<dbReference type="EMBL" id="VDEP01000137">
    <property type="protein sequence ID" value="KAA1129255.1"/>
    <property type="molecule type" value="Genomic_DNA"/>
</dbReference>
<evidence type="ECO:0000256" key="1">
    <source>
        <dbReference type="SAM" id="Phobius"/>
    </source>
</evidence>
<evidence type="ECO:0000313" key="2">
    <source>
        <dbReference type="EMBL" id="KAA1129255.1"/>
    </source>
</evidence>
<evidence type="ECO:0000313" key="3">
    <source>
        <dbReference type="Proteomes" id="UP000325313"/>
    </source>
</evidence>
<dbReference type="AlphaFoldDB" id="A0A5B0RVX6"/>
<keyword evidence="1" id="KW-0812">Transmembrane</keyword>
<gene>
    <name evidence="2" type="ORF">PGTUg99_020760</name>
</gene>
<accession>A0A5B0RVX6</accession>
<protein>
    <submittedName>
        <fullName evidence="2">Uncharacterized protein</fullName>
    </submittedName>
</protein>
<sequence>MIESSHIAVPASPEHRLVQFLGPIAFFAGAVLLEKPDQIRIEREP</sequence>